<organism evidence="5 6">
    <name type="scientific">Mycena maculata</name>
    <dbReference type="NCBI Taxonomy" id="230809"/>
    <lineage>
        <taxon>Eukaryota</taxon>
        <taxon>Fungi</taxon>
        <taxon>Dikarya</taxon>
        <taxon>Basidiomycota</taxon>
        <taxon>Agaricomycotina</taxon>
        <taxon>Agaricomycetes</taxon>
        <taxon>Agaricomycetidae</taxon>
        <taxon>Agaricales</taxon>
        <taxon>Marasmiineae</taxon>
        <taxon>Mycenaceae</taxon>
        <taxon>Mycena</taxon>
    </lineage>
</organism>
<dbReference type="GO" id="GO:0005840">
    <property type="term" value="C:ribosome"/>
    <property type="evidence" value="ECO:0007669"/>
    <property type="project" value="UniProtKB-KW"/>
</dbReference>
<dbReference type="InterPro" id="IPR000589">
    <property type="entry name" value="Ribosomal_uS15"/>
</dbReference>
<evidence type="ECO:0000256" key="3">
    <source>
        <dbReference type="ARBA" id="ARBA00023274"/>
    </source>
</evidence>
<evidence type="ECO:0000256" key="4">
    <source>
        <dbReference type="RuleBase" id="RU003919"/>
    </source>
</evidence>
<accession>A0AAD7N1E3</accession>
<dbReference type="Pfam" id="PF00312">
    <property type="entry name" value="Ribosomal_S15"/>
    <property type="match status" value="1"/>
</dbReference>
<gene>
    <name evidence="5" type="ORF">DFH07DRAFT_926057</name>
</gene>
<evidence type="ECO:0000256" key="1">
    <source>
        <dbReference type="ARBA" id="ARBA00008434"/>
    </source>
</evidence>
<dbReference type="SUPFAM" id="SSF47060">
    <property type="entry name" value="S15/NS1 RNA-binding domain"/>
    <property type="match status" value="1"/>
</dbReference>
<dbReference type="PANTHER" id="PTHR23321">
    <property type="entry name" value="RIBOSOMAL PROTEIN S15, BACTERIAL AND ORGANELLAR"/>
    <property type="match status" value="1"/>
</dbReference>
<comment type="caution">
    <text evidence="5">The sequence shown here is derived from an EMBL/GenBank/DDBJ whole genome shotgun (WGS) entry which is preliminary data.</text>
</comment>
<evidence type="ECO:0008006" key="7">
    <source>
        <dbReference type="Google" id="ProtNLM"/>
    </source>
</evidence>
<proteinExistence type="inferred from homology"/>
<dbReference type="EMBL" id="JARJLG010000122">
    <property type="protein sequence ID" value="KAJ7741580.1"/>
    <property type="molecule type" value="Genomic_DNA"/>
</dbReference>
<evidence type="ECO:0000256" key="2">
    <source>
        <dbReference type="ARBA" id="ARBA00022980"/>
    </source>
</evidence>
<dbReference type="HAMAP" id="MF_01343_B">
    <property type="entry name" value="Ribosomal_uS15_B"/>
    <property type="match status" value="1"/>
</dbReference>
<keyword evidence="2 4" id="KW-0689">Ribosomal protein</keyword>
<dbReference type="GO" id="GO:0006412">
    <property type="term" value="P:translation"/>
    <property type="evidence" value="ECO:0007669"/>
    <property type="project" value="InterPro"/>
</dbReference>
<reference evidence="5" key="1">
    <citation type="submission" date="2023-03" db="EMBL/GenBank/DDBJ databases">
        <title>Massive genome expansion in bonnet fungi (Mycena s.s.) driven by repeated elements and novel gene families across ecological guilds.</title>
        <authorList>
            <consortium name="Lawrence Berkeley National Laboratory"/>
            <person name="Harder C.B."/>
            <person name="Miyauchi S."/>
            <person name="Viragh M."/>
            <person name="Kuo A."/>
            <person name="Thoen E."/>
            <person name="Andreopoulos B."/>
            <person name="Lu D."/>
            <person name="Skrede I."/>
            <person name="Drula E."/>
            <person name="Henrissat B."/>
            <person name="Morin E."/>
            <person name="Kohler A."/>
            <person name="Barry K."/>
            <person name="LaButti K."/>
            <person name="Morin E."/>
            <person name="Salamov A."/>
            <person name="Lipzen A."/>
            <person name="Mereny Z."/>
            <person name="Hegedus B."/>
            <person name="Baldrian P."/>
            <person name="Stursova M."/>
            <person name="Weitz H."/>
            <person name="Taylor A."/>
            <person name="Grigoriev I.V."/>
            <person name="Nagy L.G."/>
            <person name="Martin F."/>
            <person name="Kauserud H."/>
        </authorList>
    </citation>
    <scope>NUCLEOTIDE SEQUENCE</scope>
    <source>
        <strain evidence="5">CBHHK188m</strain>
    </source>
</reference>
<dbReference type="GO" id="GO:0005737">
    <property type="term" value="C:cytoplasm"/>
    <property type="evidence" value="ECO:0007669"/>
    <property type="project" value="UniProtKB-ARBA"/>
</dbReference>
<protein>
    <recommendedName>
        <fullName evidence="7">Mitochondrial ribosomal protein S15</fullName>
    </recommendedName>
</protein>
<sequence length="263" mass="29828">MLRTYASQPCRLASVASSSSSTFHTSAVLSKISEARLRSRAVEKANLEKRDQRTRILEETRPSVVLGTRPGEENKWRDCYLANLLVDESVFTKSPNYGPSLPEYGGAILPEYKAFGVTGAVEQKLFRDLRQLSASLHPKDGDKIEQDKSNNFARVIDLRNSDAGGIGYENRRRIIAGFSTPENPFDPGRTEVQAAILTYRIRKLYAHLTRCKHDLQNKLSLRKLVHQRAKVLKYLKRTQRVRYDNLLEKLAVEPEAVEGELRA</sequence>
<dbReference type="InterPro" id="IPR009068">
    <property type="entry name" value="uS15_NS1_RNA-bd_sf"/>
</dbReference>
<evidence type="ECO:0000313" key="5">
    <source>
        <dbReference type="EMBL" id="KAJ7741580.1"/>
    </source>
</evidence>
<dbReference type="InterPro" id="IPR005290">
    <property type="entry name" value="Ribosomal_uS15_bac-type"/>
</dbReference>
<dbReference type="GO" id="GO:0003735">
    <property type="term" value="F:structural constituent of ribosome"/>
    <property type="evidence" value="ECO:0007669"/>
    <property type="project" value="InterPro"/>
</dbReference>
<dbReference type="PANTHER" id="PTHR23321:SF26">
    <property type="entry name" value="SMALL RIBOSOMAL SUBUNIT PROTEIN US15M"/>
    <property type="match status" value="1"/>
</dbReference>
<dbReference type="AlphaFoldDB" id="A0AAD7N1E3"/>
<evidence type="ECO:0000313" key="6">
    <source>
        <dbReference type="Proteomes" id="UP001215280"/>
    </source>
</evidence>
<keyword evidence="3 4" id="KW-0687">Ribonucleoprotein</keyword>
<dbReference type="Gene3D" id="1.10.287.10">
    <property type="entry name" value="S15/NS1, RNA-binding"/>
    <property type="match status" value="1"/>
</dbReference>
<comment type="similarity">
    <text evidence="1 4">Belongs to the universal ribosomal protein uS15 family.</text>
</comment>
<dbReference type="SMART" id="SM01387">
    <property type="entry name" value="Ribosomal_S15"/>
    <property type="match status" value="1"/>
</dbReference>
<name>A0AAD7N1E3_9AGAR</name>
<dbReference type="CDD" id="cd00677">
    <property type="entry name" value="S15_NS1_EPRS_RNA-bind"/>
    <property type="match status" value="1"/>
</dbReference>
<dbReference type="Proteomes" id="UP001215280">
    <property type="component" value="Unassembled WGS sequence"/>
</dbReference>
<dbReference type="PROSITE" id="PS00362">
    <property type="entry name" value="RIBOSOMAL_S15"/>
    <property type="match status" value="1"/>
</dbReference>
<dbReference type="GO" id="GO:1990904">
    <property type="term" value="C:ribonucleoprotein complex"/>
    <property type="evidence" value="ECO:0007669"/>
    <property type="project" value="UniProtKB-KW"/>
</dbReference>
<keyword evidence="6" id="KW-1185">Reference proteome</keyword>